<proteinExistence type="predicted"/>
<dbReference type="Proteomes" id="UP000826725">
    <property type="component" value="Chromosome"/>
</dbReference>
<evidence type="ECO:0000313" key="3">
    <source>
        <dbReference type="Proteomes" id="UP000826725"/>
    </source>
</evidence>
<name>A0A8D5FHP1_9BACT</name>
<dbReference type="EMBL" id="AP024086">
    <property type="protein sequence ID" value="BCL61528.1"/>
    <property type="molecule type" value="Genomic_DNA"/>
</dbReference>
<accession>A0A8D5FHP1</accession>
<reference evidence="2" key="1">
    <citation type="submission" date="2020-09" db="EMBL/GenBank/DDBJ databases">
        <title>Desulfogranum mesoprofundum gen. nov., sp. nov., a novel mesophilic, sulfate-reducing chemolithoautotroph isolated from a deep-sea hydrothermal vent chimney in the Suiyo Seamount.</title>
        <authorList>
            <person name="Hashimoto Y."/>
            <person name="Nakagawa S."/>
        </authorList>
    </citation>
    <scope>NUCLEOTIDE SEQUENCE</scope>
    <source>
        <strain evidence="2">KT2</strain>
    </source>
</reference>
<dbReference type="Pfam" id="PF14238">
    <property type="entry name" value="DUF4340"/>
    <property type="match status" value="1"/>
</dbReference>
<evidence type="ECO:0000313" key="2">
    <source>
        <dbReference type="EMBL" id="BCL61528.1"/>
    </source>
</evidence>
<feature type="domain" description="DUF4340" evidence="1">
    <location>
        <begin position="66"/>
        <end position="241"/>
    </location>
</feature>
<dbReference type="AlphaFoldDB" id="A0A8D5FHP1"/>
<organism evidence="2 3">
    <name type="scientific">Desulfomarina profundi</name>
    <dbReference type="NCBI Taxonomy" id="2772557"/>
    <lineage>
        <taxon>Bacteria</taxon>
        <taxon>Pseudomonadati</taxon>
        <taxon>Thermodesulfobacteriota</taxon>
        <taxon>Desulfobulbia</taxon>
        <taxon>Desulfobulbales</taxon>
        <taxon>Desulfobulbaceae</taxon>
        <taxon>Desulfomarina</taxon>
    </lineage>
</organism>
<gene>
    <name evidence="2" type="ORF">DGMP_22210</name>
</gene>
<evidence type="ECO:0000259" key="1">
    <source>
        <dbReference type="Pfam" id="PF14238"/>
    </source>
</evidence>
<sequence length="312" mass="34897">MKRLLPLLTAILVVQVVLVIYCYSGGRQETGVGEPLVSLNTATVDHITIMDGDKKQVVLEKRKGKWILPDHSEVAADGSRISGLLEKIVTIKAGWPVATTSSAALRFHVADEQFKVKLVLQEKEKKTTIFLGDSAGARSAYLRLEGSNDIFRGNLATYDFPVDPDKWLDPSLVKLDKKEIVELQINELTLVREKDGFVLKDAGQGKTKKSVAANLVSTLAELKVDGVLGRKNDPSYKLDNPALLVTVKKKDGSTVEYRFAKDKKKKTDYILKRSDRKEYFRVALWRINSLLDTKRDDLLDKEKSGPAEKEKE</sequence>
<dbReference type="KEGG" id="dbk:DGMP_22210"/>
<dbReference type="InterPro" id="IPR025641">
    <property type="entry name" value="DUF4340"/>
</dbReference>
<dbReference type="RefSeq" id="WP_228853972.1">
    <property type="nucleotide sequence ID" value="NZ_AP024086.1"/>
</dbReference>
<keyword evidence="3" id="KW-1185">Reference proteome</keyword>
<protein>
    <recommendedName>
        <fullName evidence="1">DUF4340 domain-containing protein</fullName>
    </recommendedName>
</protein>